<evidence type="ECO:0000256" key="14">
    <source>
        <dbReference type="ARBA" id="ARBA00047891"/>
    </source>
</evidence>
<dbReference type="InterPro" id="IPR036291">
    <property type="entry name" value="NAD(P)-bd_dom_sf"/>
</dbReference>
<comment type="pathway">
    <text evidence="3 15">Amino-acid biosynthesis; L-threonine biosynthesis; L-threonine from L-aspartate: step 2/5.</text>
</comment>
<feature type="binding site" evidence="15">
    <location>
        <position position="158"/>
    </location>
    <ligand>
        <name>substrate</name>
    </ligand>
</feature>
<evidence type="ECO:0000313" key="18">
    <source>
        <dbReference type="EMBL" id="PIQ85913.1"/>
    </source>
</evidence>
<dbReference type="InterPro" id="IPR000534">
    <property type="entry name" value="Semialdehyde_DH_NAD-bd"/>
</dbReference>
<dbReference type="GO" id="GO:0071266">
    <property type="term" value="P:'de novo' L-methionine biosynthetic process"/>
    <property type="evidence" value="ECO:0007669"/>
    <property type="project" value="UniProtKB-UniRule"/>
</dbReference>
<accession>A0A2H0LNA4</accession>
<keyword evidence="8 15" id="KW-0791">Threonine biosynthesis</keyword>
<feature type="active site" description="Proton acceptor" evidence="15 16">
    <location>
        <position position="266"/>
    </location>
</feature>
<dbReference type="Pfam" id="PF01118">
    <property type="entry name" value="Semialdhyde_dh"/>
    <property type="match status" value="1"/>
</dbReference>
<dbReference type="GO" id="GO:0050661">
    <property type="term" value="F:NADP binding"/>
    <property type="evidence" value="ECO:0007669"/>
    <property type="project" value="UniProtKB-UniRule"/>
</dbReference>
<keyword evidence="9 15" id="KW-0521">NADP</keyword>
<dbReference type="GO" id="GO:0004073">
    <property type="term" value="F:aspartate-semialdehyde dehydrogenase activity"/>
    <property type="evidence" value="ECO:0007669"/>
    <property type="project" value="UniProtKB-UniRule"/>
</dbReference>
<dbReference type="EC" id="1.2.1.11" evidence="6 15"/>
<dbReference type="GO" id="GO:0051287">
    <property type="term" value="F:NAD binding"/>
    <property type="evidence" value="ECO:0007669"/>
    <property type="project" value="InterPro"/>
</dbReference>
<evidence type="ECO:0000256" key="2">
    <source>
        <dbReference type="ARBA" id="ARBA00005076"/>
    </source>
</evidence>
<dbReference type="HAMAP" id="MF_02121">
    <property type="entry name" value="ASADH"/>
    <property type="match status" value="1"/>
</dbReference>
<evidence type="ECO:0000256" key="16">
    <source>
        <dbReference type="PIRSR" id="PIRSR000148-1"/>
    </source>
</evidence>
<feature type="binding site" evidence="15">
    <location>
        <position position="102"/>
    </location>
    <ligand>
        <name>phosphate</name>
        <dbReference type="ChEBI" id="CHEBI:43474"/>
    </ligand>
</feature>
<dbReference type="Pfam" id="PF02774">
    <property type="entry name" value="Semialdhyde_dhC"/>
    <property type="match status" value="1"/>
</dbReference>
<dbReference type="PANTHER" id="PTHR46278">
    <property type="entry name" value="DEHYDROGENASE, PUTATIVE-RELATED"/>
    <property type="match status" value="1"/>
</dbReference>
<dbReference type="InterPro" id="IPR012080">
    <property type="entry name" value="Asp_semialdehyde_DH"/>
</dbReference>
<evidence type="ECO:0000256" key="10">
    <source>
        <dbReference type="ARBA" id="ARBA00022915"/>
    </source>
</evidence>
<evidence type="ECO:0000256" key="9">
    <source>
        <dbReference type="ARBA" id="ARBA00022857"/>
    </source>
</evidence>
<dbReference type="SMART" id="SM00859">
    <property type="entry name" value="Semialdhyde_dh"/>
    <property type="match status" value="1"/>
</dbReference>
<comment type="similarity">
    <text evidence="4 15">Belongs to the aspartate-semialdehyde dehydrogenase family.</text>
</comment>
<sequence length="357" mass="38937">MKKVAIVGARGAVGSEMRRILEKCEWASGELRLFGSSRSKGQSVSFRGKTLQVEELAFDPKQFDGVDIVLSSPGASVSQKFVRPLIAHNKKIVVIDNTSAFRMDADVPLVVPEVNGNDIKKHKGIIANPNCSAIVMLIAIAPLHRANRIKRVIVSTYQSASGAGAGAMRELYAQTQEFIGRIEKRGGDALEAIRLETENIQKGKALQMEVFPHQIAFNLFSHNSNVAENGYTGEENKMIAETKKILGDPDIQICPTAVRVPVFQSHAESVLLEFEKPMSVEAARQILSKAKGVTLVDDRAKNRFPMPFTDASGRDDVYVGRIREDLSSKTGLALFVAGDQLRKGAALNAVQIAELLI</sequence>
<evidence type="ECO:0000256" key="15">
    <source>
        <dbReference type="HAMAP-Rule" id="MF_02121"/>
    </source>
</evidence>
<dbReference type="PANTHER" id="PTHR46278:SF2">
    <property type="entry name" value="ASPARTATE-SEMIALDEHYDE DEHYDROGENASE"/>
    <property type="match status" value="1"/>
</dbReference>
<dbReference type="AlphaFoldDB" id="A0A2H0LNA4"/>
<keyword evidence="7 15" id="KW-0028">Amino-acid biosynthesis</keyword>
<dbReference type="GO" id="GO:0009088">
    <property type="term" value="P:threonine biosynthetic process"/>
    <property type="evidence" value="ECO:0007669"/>
    <property type="project" value="UniProtKB-UniRule"/>
</dbReference>
<dbReference type="CDD" id="cd18131">
    <property type="entry name" value="ASADH_C_bac_euk_like"/>
    <property type="match status" value="1"/>
</dbReference>
<evidence type="ECO:0000256" key="3">
    <source>
        <dbReference type="ARBA" id="ARBA00005097"/>
    </source>
</evidence>
<dbReference type="GO" id="GO:0009097">
    <property type="term" value="P:isoleucine biosynthetic process"/>
    <property type="evidence" value="ECO:0007669"/>
    <property type="project" value="UniProtKB-UniRule"/>
</dbReference>
<dbReference type="GO" id="GO:0046983">
    <property type="term" value="F:protein dimerization activity"/>
    <property type="evidence" value="ECO:0007669"/>
    <property type="project" value="InterPro"/>
</dbReference>
<comment type="function">
    <text evidence="15">Catalyzes the NADPH-dependent formation of L-aspartate-semialdehyde (L-ASA) by the reductive dephosphorylation of L-aspartyl-4-phosphate.</text>
</comment>
<evidence type="ECO:0000256" key="1">
    <source>
        <dbReference type="ARBA" id="ARBA00005021"/>
    </source>
</evidence>
<evidence type="ECO:0000256" key="4">
    <source>
        <dbReference type="ARBA" id="ARBA00010584"/>
    </source>
</evidence>
<comment type="pathway">
    <text evidence="1 15">Amino-acid biosynthesis; L-methionine biosynthesis via de novo pathway; L-homoserine from L-aspartate: step 2/3.</text>
</comment>
<keyword evidence="10 15" id="KW-0220">Diaminopimelate biosynthesis</keyword>
<name>A0A2H0LNA4_9BACT</name>
<keyword evidence="12 15" id="KW-0457">Lysine biosynthesis</keyword>
<evidence type="ECO:0000259" key="17">
    <source>
        <dbReference type="SMART" id="SM00859"/>
    </source>
</evidence>
<dbReference type="SUPFAM" id="SSF51735">
    <property type="entry name" value="NAD(P)-binding Rossmann-fold domains"/>
    <property type="match status" value="1"/>
</dbReference>
<dbReference type="Gene3D" id="3.30.360.10">
    <property type="entry name" value="Dihydrodipicolinate Reductase, domain 2"/>
    <property type="match status" value="1"/>
</dbReference>
<reference evidence="18 19" key="1">
    <citation type="submission" date="2017-09" db="EMBL/GenBank/DDBJ databases">
        <title>Depth-based differentiation of microbial function through sediment-hosted aquifers and enrichment of novel symbionts in the deep terrestrial subsurface.</title>
        <authorList>
            <person name="Probst A.J."/>
            <person name="Ladd B."/>
            <person name="Jarett J.K."/>
            <person name="Geller-Mcgrath D.E."/>
            <person name="Sieber C.M."/>
            <person name="Emerson J.B."/>
            <person name="Anantharaman K."/>
            <person name="Thomas B.C."/>
            <person name="Malmstrom R."/>
            <person name="Stieglmeier M."/>
            <person name="Klingl A."/>
            <person name="Woyke T."/>
            <person name="Ryan C.M."/>
            <person name="Banfield J.F."/>
        </authorList>
    </citation>
    <scope>NUCLEOTIDE SEQUENCE [LARGE SCALE GENOMIC DNA]</scope>
    <source>
        <strain evidence="18">CG11_big_fil_rev_8_21_14_0_20_45_26</strain>
    </source>
</reference>
<gene>
    <name evidence="15" type="primary">asd</name>
    <name evidence="18" type="ORF">COV74_07025</name>
</gene>
<dbReference type="InterPro" id="IPR005986">
    <property type="entry name" value="Asp_semialdehyde_DH_beta"/>
</dbReference>
<dbReference type="UniPathway" id="UPA00051">
    <property type="reaction ID" value="UER00464"/>
</dbReference>
<evidence type="ECO:0000256" key="8">
    <source>
        <dbReference type="ARBA" id="ARBA00022697"/>
    </source>
</evidence>
<dbReference type="SUPFAM" id="SSF55347">
    <property type="entry name" value="Glyceraldehyde-3-phosphate dehydrogenase-like, C-terminal domain"/>
    <property type="match status" value="1"/>
</dbReference>
<dbReference type="EMBL" id="PCVY01000058">
    <property type="protein sequence ID" value="PIQ85913.1"/>
    <property type="molecule type" value="Genomic_DNA"/>
</dbReference>
<dbReference type="CDD" id="cd02316">
    <property type="entry name" value="VcASADH2_like_N"/>
    <property type="match status" value="1"/>
</dbReference>
<evidence type="ECO:0000313" key="19">
    <source>
        <dbReference type="Proteomes" id="UP000230859"/>
    </source>
</evidence>
<evidence type="ECO:0000256" key="13">
    <source>
        <dbReference type="ARBA" id="ARBA00023167"/>
    </source>
</evidence>
<comment type="caution">
    <text evidence="15">Lacks conserved residue(s) required for the propagation of feature annotation.</text>
</comment>
<dbReference type="PIRSF" id="PIRSF000148">
    <property type="entry name" value="ASA_dh"/>
    <property type="match status" value="1"/>
</dbReference>
<evidence type="ECO:0000256" key="12">
    <source>
        <dbReference type="ARBA" id="ARBA00023154"/>
    </source>
</evidence>
<dbReference type="Gene3D" id="3.40.50.720">
    <property type="entry name" value="NAD(P)-binding Rossmann-like Domain"/>
    <property type="match status" value="1"/>
</dbReference>
<comment type="subunit">
    <text evidence="5 15">Homodimer.</text>
</comment>
<organism evidence="18 19">
    <name type="scientific">Candidatus Abzuiibacterium crystallinum</name>
    <dbReference type="NCBI Taxonomy" id="1974748"/>
    <lineage>
        <taxon>Bacteria</taxon>
        <taxon>Pseudomonadati</taxon>
        <taxon>Candidatus Omnitrophota</taxon>
        <taxon>Candidatus Abzuiibacterium</taxon>
    </lineage>
</organism>
<feature type="domain" description="Semialdehyde dehydrogenase NAD-binding" evidence="17">
    <location>
        <begin position="3"/>
        <end position="122"/>
    </location>
</feature>
<evidence type="ECO:0000256" key="5">
    <source>
        <dbReference type="ARBA" id="ARBA00011738"/>
    </source>
</evidence>
<dbReference type="GO" id="GO:0019877">
    <property type="term" value="P:diaminopimelate biosynthetic process"/>
    <property type="evidence" value="ECO:0007669"/>
    <property type="project" value="UniProtKB-UniRule"/>
</dbReference>
<feature type="active site" description="Acyl-thioester intermediate" evidence="15 16">
    <location>
        <position position="131"/>
    </location>
</feature>
<dbReference type="NCBIfam" id="TIGR01296">
    <property type="entry name" value="asd_B"/>
    <property type="match status" value="1"/>
</dbReference>
<proteinExistence type="inferred from homology"/>
<dbReference type="GO" id="GO:0009089">
    <property type="term" value="P:lysine biosynthetic process via diaminopimelate"/>
    <property type="evidence" value="ECO:0007669"/>
    <property type="project" value="UniProtKB-UniRule"/>
</dbReference>
<feature type="binding site" evidence="15">
    <location>
        <position position="259"/>
    </location>
    <ligand>
        <name>substrate</name>
    </ligand>
</feature>
<keyword evidence="13 15" id="KW-0486">Methionine biosynthesis</keyword>
<feature type="binding site" evidence="15">
    <location>
        <begin position="38"/>
        <end position="39"/>
    </location>
    <ligand>
        <name>NADP(+)</name>
        <dbReference type="ChEBI" id="CHEBI:58349"/>
    </ligand>
</feature>
<dbReference type="Proteomes" id="UP000230859">
    <property type="component" value="Unassembled WGS sequence"/>
</dbReference>
<evidence type="ECO:0000256" key="7">
    <source>
        <dbReference type="ARBA" id="ARBA00022605"/>
    </source>
</evidence>
<comment type="pathway">
    <text evidence="2 15">Amino-acid biosynthesis; L-lysine biosynthesis via DAP pathway; (S)-tetrahydrodipicolinate from L-aspartate: step 2/4.</text>
</comment>
<feature type="binding site" evidence="15">
    <location>
        <position position="340"/>
    </location>
    <ligand>
        <name>NADP(+)</name>
        <dbReference type="ChEBI" id="CHEBI:58349"/>
    </ligand>
</feature>
<dbReference type="UniPathway" id="UPA00034">
    <property type="reaction ID" value="UER00016"/>
</dbReference>
<keyword evidence="11 15" id="KW-0560">Oxidoreductase</keyword>
<evidence type="ECO:0000256" key="6">
    <source>
        <dbReference type="ARBA" id="ARBA00013120"/>
    </source>
</evidence>
<comment type="caution">
    <text evidence="18">The sequence shown here is derived from an EMBL/GenBank/DDBJ whole genome shotgun (WGS) entry which is preliminary data.</text>
</comment>
<comment type="catalytic activity">
    <reaction evidence="14 15">
        <text>L-aspartate 4-semialdehyde + phosphate + NADP(+) = 4-phospho-L-aspartate + NADPH + H(+)</text>
        <dbReference type="Rhea" id="RHEA:24284"/>
        <dbReference type="ChEBI" id="CHEBI:15378"/>
        <dbReference type="ChEBI" id="CHEBI:43474"/>
        <dbReference type="ChEBI" id="CHEBI:57535"/>
        <dbReference type="ChEBI" id="CHEBI:57783"/>
        <dbReference type="ChEBI" id="CHEBI:58349"/>
        <dbReference type="ChEBI" id="CHEBI:537519"/>
        <dbReference type="EC" id="1.2.1.11"/>
    </reaction>
</comment>
<dbReference type="UniPathway" id="UPA00050">
    <property type="reaction ID" value="UER00463"/>
</dbReference>
<evidence type="ECO:0000256" key="11">
    <source>
        <dbReference type="ARBA" id="ARBA00023002"/>
    </source>
</evidence>
<feature type="binding site" evidence="15">
    <location>
        <begin position="161"/>
        <end position="162"/>
    </location>
    <ligand>
        <name>NADP(+)</name>
        <dbReference type="ChEBI" id="CHEBI:58349"/>
    </ligand>
</feature>
<feature type="binding site" evidence="15">
    <location>
        <begin position="10"/>
        <end position="13"/>
    </location>
    <ligand>
        <name>NADP(+)</name>
        <dbReference type="ChEBI" id="CHEBI:58349"/>
    </ligand>
</feature>
<dbReference type="InterPro" id="IPR012280">
    <property type="entry name" value="Semialdhyde_DH_dimer_dom"/>
</dbReference>
<dbReference type="NCBIfam" id="NF011456">
    <property type="entry name" value="PRK14874.1"/>
    <property type="match status" value="1"/>
</dbReference>
<protein>
    <recommendedName>
        <fullName evidence="6 15">Aspartate-semialdehyde dehydrogenase</fullName>
        <shortName evidence="15">ASA dehydrogenase</shortName>
        <shortName evidence="15">ASADH</shortName>
        <ecNumber evidence="6 15">1.2.1.11</ecNumber>
    </recommendedName>
    <alternativeName>
        <fullName evidence="15">Aspartate-beta-semialdehyde dehydrogenase</fullName>
    </alternativeName>
</protein>